<protein>
    <submittedName>
        <fullName evidence="1">10202_t:CDS:1</fullName>
    </submittedName>
</protein>
<evidence type="ECO:0000313" key="2">
    <source>
        <dbReference type="Proteomes" id="UP000789375"/>
    </source>
</evidence>
<dbReference type="EMBL" id="CAJVPP010003134">
    <property type="protein sequence ID" value="CAG8621505.1"/>
    <property type="molecule type" value="Genomic_DNA"/>
</dbReference>
<sequence length="136" mass="15211">MTFDTTLTTYVRTWFSTVIITIRTSSIFSCNQNHTSTQASFLECVYYHETLFTSKCTPLSPTDSNVRSGVSIEAKLCGKLLTFGIFNEVFVFILTSLSGKSFAELDDVTEREKLAIEGLQAIHARGVIHGMLGWRI</sequence>
<reference evidence="1" key="1">
    <citation type="submission" date="2021-06" db="EMBL/GenBank/DDBJ databases">
        <authorList>
            <person name="Kallberg Y."/>
            <person name="Tangrot J."/>
            <person name="Rosling A."/>
        </authorList>
    </citation>
    <scope>NUCLEOTIDE SEQUENCE</scope>
    <source>
        <strain evidence="1">87-6 pot B 2015</strain>
    </source>
</reference>
<name>A0A9N9D174_FUNMO</name>
<keyword evidence="2" id="KW-1185">Reference proteome</keyword>
<organism evidence="1 2">
    <name type="scientific">Funneliformis mosseae</name>
    <name type="common">Endomycorrhizal fungus</name>
    <name type="synonym">Glomus mosseae</name>
    <dbReference type="NCBI Taxonomy" id="27381"/>
    <lineage>
        <taxon>Eukaryota</taxon>
        <taxon>Fungi</taxon>
        <taxon>Fungi incertae sedis</taxon>
        <taxon>Mucoromycota</taxon>
        <taxon>Glomeromycotina</taxon>
        <taxon>Glomeromycetes</taxon>
        <taxon>Glomerales</taxon>
        <taxon>Glomeraceae</taxon>
        <taxon>Funneliformis</taxon>
    </lineage>
</organism>
<evidence type="ECO:0000313" key="1">
    <source>
        <dbReference type="EMBL" id="CAG8621505.1"/>
    </source>
</evidence>
<dbReference type="Proteomes" id="UP000789375">
    <property type="component" value="Unassembled WGS sequence"/>
</dbReference>
<gene>
    <name evidence="1" type="ORF">FMOSSE_LOCUS10011</name>
</gene>
<comment type="caution">
    <text evidence="1">The sequence shown here is derived from an EMBL/GenBank/DDBJ whole genome shotgun (WGS) entry which is preliminary data.</text>
</comment>
<dbReference type="AlphaFoldDB" id="A0A9N9D174"/>
<proteinExistence type="predicted"/>
<accession>A0A9N9D174</accession>